<dbReference type="AlphaFoldDB" id="A0AAW0ETH4"/>
<organism evidence="1 2">
    <name type="scientific">Novymonas esmeraldas</name>
    <dbReference type="NCBI Taxonomy" id="1808958"/>
    <lineage>
        <taxon>Eukaryota</taxon>
        <taxon>Discoba</taxon>
        <taxon>Euglenozoa</taxon>
        <taxon>Kinetoplastea</taxon>
        <taxon>Metakinetoplastina</taxon>
        <taxon>Trypanosomatida</taxon>
        <taxon>Trypanosomatidae</taxon>
        <taxon>Novymonas</taxon>
    </lineage>
</organism>
<reference evidence="1 2" key="1">
    <citation type="journal article" date="2021" name="MBio">
        <title>A New Model Trypanosomatid, Novymonas esmeraldas: Genomic Perception of Its 'Candidatus Pandoraea novymonadis' Endosymbiont.</title>
        <authorList>
            <person name="Zakharova A."/>
            <person name="Saura A."/>
            <person name="Butenko A."/>
            <person name="Podesvova L."/>
            <person name="Warmusova S."/>
            <person name="Kostygov A.Y."/>
            <person name="Nenarokova A."/>
            <person name="Lukes J."/>
            <person name="Opperdoes F.R."/>
            <person name="Yurchenko V."/>
        </authorList>
    </citation>
    <scope>NUCLEOTIDE SEQUENCE [LARGE SCALE GENOMIC DNA]</scope>
    <source>
        <strain evidence="1 2">E262AT.01</strain>
    </source>
</reference>
<proteinExistence type="predicted"/>
<keyword evidence="2" id="KW-1185">Reference proteome</keyword>
<gene>
    <name evidence="1" type="ORF">NESM_000561600</name>
</gene>
<dbReference type="InterPro" id="IPR032675">
    <property type="entry name" value="LRR_dom_sf"/>
</dbReference>
<evidence type="ECO:0000313" key="2">
    <source>
        <dbReference type="Proteomes" id="UP001430356"/>
    </source>
</evidence>
<dbReference type="Gene3D" id="3.80.10.10">
    <property type="entry name" value="Ribonuclease Inhibitor"/>
    <property type="match status" value="1"/>
</dbReference>
<dbReference type="EMBL" id="JAECZO010000072">
    <property type="protein sequence ID" value="KAK7196259.1"/>
    <property type="molecule type" value="Genomic_DNA"/>
</dbReference>
<protein>
    <submittedName>
        <fullName evidence="1">Leucine Rich repeat</fullName>
    </submittedName>
</protein>
<comment type="caution">
    <text evidence="1">The sequence shown here is derived from an EMBL/GenBank/DDBJ whole genome shotgun (WGS) entry which is preliminary data.</text>
</comment>
<sequence length="520" mass="57463">MEAFRPVRLTCQKTLAPTVSREENEQLLRVFNAPTRGPGHENEARDGSAARRVGVLKRVHPSAIHFNPLRCIYRLTTETMSDLDAERIAYPALARVTPFEQLLEALIQKLQQTVQRVTWNCPHPRPEWSADLRFFGACWLVVRAAHQIRDAVPLQPSIIGHSSISSISSTEAEVDCAASAAAPLDLLHHVHEGKPENQYPPLLVERSVAAENQLFADVALRLGGRTFQLSLFHISGVLVSPDRMHVLVFDGFRQLCVANASSATDADVVEAEEDKDGGLLSTLSFSSCQIGSASLLVLLAGVVFLSAQHSCHVRSLDLSYNDLTATSLCCLTQTLRFTRVRRLSLRGNILKSSDPGSLRELLLEGCDREMEELDLSYTALTPAQASAMIDCLPRLVNLRVLLLEEVTIPTTKWPAFARAVEKMHLWHVRLFAGPPSSMMAGYAKAIEEMCLRNRQRAVGAAGDELSRWGATTFFGMRNSSFFEAFFHLARLRGGLAFEETTTALPDGYDVFTTNDPSLLV</sequence>
<name>A0AAW0ETH4_9TRYP</name>
<dbReference type="Pfam" id="PF13516">
    <property type="entry name" value="LRR_6"/>
    <property type="match status" value="1"/>
</dbReference>
<evidence type="ECO:0000313" key="1">
    <source>
        <dbReference type="EMBL" id="KAK7196259.1"/>
    </source>
</evidence>
<dbReference type="InterPro" id="IPR001611">
    <property type="entry name" value="Leu-rich_rpt"/>
</dbReference>
<dbReference type="SUPFAM" id="SSF52047">
    <property type="entry name" value="RNI-like"/>
    <property type="match status" value="1"/>
</dbReference>
<accession>A0AAW0ETH4</accession>
<dbReference type="Proteomes" id="UP001430356">
    <property type="component" value="Unassembled WGS sequence"/>
</dbReference>